<dbReference type="RefSeq" id="WP_344449036.1">
    <property type="nucleotide sequence ID" value="NZ_BAAATZ010000003.1"/>
</dbReference>
<evidence type="ECO:0000313" key="1">
    <source>
        <dbReference type="EMBL" id="GAA2721224.1"/>
    </source>
</evidence>
<organism evidence="1 2">
    <name type="scientific">Actinocorallia aurantiaca</name>
    <dbReference type="NCBI Taxonomy" id="46204"/>
    <lineage>
        <taxon>Bacteria</taxon>
        <taxon>Bacillati</taxon>
        <taxon>Actinomycetota</taxon>
        <taxon>Actinomycetes</taxon>
        <taxon>Streptosporangiales</taxon>
        <taxon>Thermomonosporaceae</taxon>
        <taxon>Actinocorallia</taxon>
    </lineage>
</organism>
<reference evidence="1 2" key="1">
    <citation type="journal article" date="2019" name="Int. J. Syst. Evol. Microbiol.">
        <title>The Global Catalogue of Microorganisms (GCM) 10K type strain sequencing project: providing services to taxonomists for standard genome sequencing and annotation.</title>
        <authorList>
            <consortium name="The Broad Institute Genomics Platform"/>
            <consortium name="The Broad Institute Genome Sequencing Center for Infectious Disease"/>
            <person name="Wu L."/>
            <person name="Ma J."/>
        </authorList>
    </citation>
    <scope>NUCLEOTIDE SEQUENCE [LARGE SCALE GENOMIC DNA]</scope>
    <source>
        <strain evidence="1 2">JCM 8201</strain>
    </source>
</reference>
<evidence type="ECO:0000313" key="2">
    <source>
        <dbReference type="Proteomes" id="UP001501842"/>
    </source>
</evidence>
<protein>
    <recommendedName>
        <fullName evidence="3">Immunity protein 51 of polymorphic toxin system</fullName>
    </recommendedName>
</protein>
<sequence>MGYFFSYADGKGPDFDIPGSAMIDVREALRIAVTEAGPACPVQMHKFESNDHWHVSPEEAQAIADLLGGRKAELLDSDYRCYVDGVSDGLLGDLRALGEFSARAATRGGFHVS</sequence>
<keyword evidence="2" id="KW-1185">Reference proteome</keyword>
<evidence type="ECO:0008006" key="3">
    <source>
        <dbReference type="Google" id="ProtNLM"/>
    </source>
</evidence>
<comment type="caution">
    <text evidence="1">The sequence shown here is derived from an EMBL/GenBank/DDBJ whole genome shotgun (WGS) entry which is preliminary data.</text>
</comment>
<gene>
    <name evidence="1" type="ORF">GCM10010439_10990</name>
</gene>
<proteinExistence type="predicted"/>
<accession>A0ABN3TZ04</accession>
<dbReference type="Proteomes" id="UP001501842">
    <property type="component" value="Unassembled WGS sequence"/>
</dbReference>
<dbReference type="EMBL" id="BAAATZ010000003">
    <property type="protein sequence ID" value="GAA2721224.1"/>
    <property type="molecule type" value="Genomic_DNA"/>
</dbReference>
<name>A0ABN3TZ04_9ACTN</name>